<evidence type="ECO:0000256" key="2">
    <source>
        <dbReference type="ARBA" id="ARBA00023002"/>
    </source>
</evidence>
<accession>A0A4R0RGQ8</accession>
<reference evidence="7 8" key="1">
    <citation type="submission" date="2018-11" db="EMBL/GenBank/DDBJ databases">
        <title>Genome assembly of Steccherinum ochraceum LE-BIN_3174, the white-rot fungus of the Steccherinaceae family (The Residual Polyporoid clade, Polyporales, Basidiomycota).</title>
        <authorList>
            <person name="Fedorova T.V."/>
            <person name="Glazunova O.A."/>
            <person name="Landesman E.O."/>
            <person name="Moiseenko K.V."/>
            <person name="Psurtseva N.V."/>
            <person name="Savinova O.S."/>
            <person name="Shakhova N.V."/>
            <person name="Tyazhelova T.V."/>
            <person name="Vasina D.V."/>
        </authorList>
    </citation>
    <scope>NUCLEOTIDE SEQUENCE [LARGE SCALE GENOMIC DNA]</scope>
    <source>
        <strain evidence="7 8">LE-BIN_3174</strain>
    </source>
</reference>
<keyword evidence="2 5" id="KW-0560">Oxidoreductase</keyword>
<proteinExistence type="inferred from homology"/>
<protein>
    <recommendedName>
        <fullName evidence="6">Aldehyde dehydrogenase domain-containing protein</fullName>
    </recommendedName>
</protein>
<dbReference type="GO" id="GO:0016620">
    <property type="term" value="F:oxidoreductase activity, acting on the aldehyde or oxo group of donors, NAD or NADP as acceptor"/>
    <property type="evidence" value="ECO:0007669"/>
    <property type="project" value="InterPro"/>
</dbReference>
<evidence type="ECO:0000259" key="6">
    <source>
        <dbReference type="Pfam" id="PF00171"/>
    </source>
</evidence>
<dbReference type="Gene3D" id="3.40.309.10">
    <property type="entry name" value="Aldehyde Dehydrogenase, Chain A, domain 2"/>
    <property type="match status" value="1"/>
</dbReference>
<dbReference type="InterPro" id="IPR029510">
    <property type="entry name" value="Ald_DH_CS_GLU"/>
</dbReference>
<feature type="domain" description="Aldehyde dehydrogenase" evidence="6">
    <location>
        <begin position="22"/>
        <end position="471"/>
    </location>
</feature>
<evidence type="ECO:0000256" key="1">
    <source>
        <dbReference type="ARBA" id="ARBA00009986"/>
    </source>
</evidence>
<evidence type="ECO:0000313" key="8">
    <source>
        <dbReference type="Proteomes" id="UP000292702"/>
    </source>
</evidence>
<dbReference type="InterPro" id="IPR016161">
    <property type="entry name" value="Ald_DH/histidinol_DH"/>
</dbReference>
<dbReference type="PANTHER" id="PTHR42986">
    <property type="entry name" value="BENZALDEHYDE DEHYDROGENASE YFMT"/>
    <property type="match status" value="1"/>
</dbReference>
<keyword evidence="3" id="KW-0520">NAD</keyword>
<evidence type="ECO:0000313" key="7">
    <source>
        <dbReference type="EMBL" id="TCD67451.1"/>
    </source>
</evidence>
<sequence>MIMKDNALPFTSLLIDGETRPSQDDKVFEVRNPYSGNVVGQAAAAFSEDCREAIETANKAYQQWEHSTLQQRRDIFLQAADLLASDRYSQKIATCMREETAAIDGLHYFNHHVAVASLRDAAGMISDLKGEICPSHFPGGQMISQRRAMGVILAIAPWNVPILLSIRAVAIPILCGNAVILKCSEISPRTQSIVAELFLEAGLPKGVLNFISMDRNDAPALTREIIANPLVRKINFTGSDVVGRILAAEAAKFLKPCVFELGGKSPVVVLNDADLDKAARAIVSSGIYHSGQVCISTERVLIQSEASKTLVPLIVAHMKDFIAGDCAENPDRLSTLFSGASAERLIGYIDEAKKEGADLLVGDALKDGNSVVQPHVLTGCKPGMKIWDRESFGPVLVIGVADTVDELITLANTSDYSLAAGVWSGSLSTALSVANRIRSGFTNINGPTLHVEGNTHAGLGGASGYGHFDVESFTDMRRIVIHPEGPAQYPLVG</sequence>
<dbReference type="STRING" id="92696.A0A4R0RGQ8"/>
<dbReference type="OrthoDB" id="310895at2759"/>
<keyword evidence="8" id="KW-1185">Reference proteome</keyword>
<dbReference type="SUPFAM" id="SSF53720">
    <property type="entry name" value="ALDH-like"/>
    <property type="match status" value="1"/>
</dbReference>
<evidence type="ECO:0000256" key="5">
    <source>
        <dbReference type="RuleBase" id="RU003345"/>
    </source>
</evidence>
<dbReference type="InterPro" id="IPR015590">
    <property type="entry name" value="Aldehyde_DH_dom"/>
</dbReference>
<name>A0A4R0RGQ8_9APHY</name>
<evidence type="ECO:0000256" key="4">
    <source>
        <dbReference type="PROSITE-ProRule" id="PRU10007"/>
    </source>
</evidence>
<comment type="similarity">
    <text evidence="1 5">Belongs to the aldehyde dehydrogenase family.</text>
</comment>
<feature type="active site" evidence="4">
    <location>
        <position position="260"/>
    </location>
</feature>
<organism evidence="7 8">
    <name type="scientific">Steccherinum ochraceum</name>
    <dbReference type="NCBI Taxonomy" id="92696"/>
    <lineage>
        <taxon>Eukaryota</taxon>
        <taxon>Fungi</taxon>
        <taxon>Dikarya</taxon>
        <taxon>Basidiomycota</taxon>
        <taxon>Agaricomycotina</taxon>
        <taxon>Agaricomycetes</taxon>
        <taxon>Polyporales</taxon>
        <taxon>Steccherinaceae</taxon>
        <taxon>Steccherinum</taxon>
    </lineage>
</organism>
<dbReference type="InterPro" id="IPR016163">
    <property type="entry name" value="Ald_DH_C"/>
</dbReference>
<dbReference type="InterPro" id="IPR016162">
    <property type="entry name" value="Ald_DH_N"/>
</dbReference>
<gene>
    <name evidence="7" type="ORF">EIP91_012368</name>
</gene>
<comment type="caution">
    <text evidence="7">The sequence shown here is derived from an EMBL/GenBank/DDBJ whole genome shotgun (WGS) entry which is preliminary data.</text>
</comment>
<dbReference type="Pfam" id="PF00171">
    <property type="entry name" value="Aldedh"/>
    <property type="match status" value="1"/>
</dbReference>
<dbReference type="EMBL" id="RWJN01000097">
    <property type="protein sequence ID" value="TCD67451.1"/>
    <property type="molecule type" value="Genomic_DNA"/>
</dbReference>
<evidence type="ECO:0000256" key="3">
    <source>
        <dbReference type="ARBA" id="ARBA00023027"/>
    </source>
</evidence>
<dbReference type="PROSITE" id="PS00687">
    <property type="entry name" value="ALDEHYDE_DEHYDR_GLU"/>
    <property type="match status" value="1"/>
</dbReference>
<dbReference type="PANTHER" id="PTHR42986:SF1">
    <property type="entry name" value="BENZALDEHYDE DEHYDROGENASE YFMT"/>
    <property type="match status" value="1"/>
</dbReference>
<dbReference type="Proteomes" id="UP000292702">
    <property type="component" value="Unassembled WGS sequence"/>
</dbReference>
<dbReference type="AlphaFoldDB" id="A0A4R0RGQ8"/>
<dbReference type="Gene3D" id="3.40.605.10">
    <property type="entry name" value="Aldehyde Dehydrogenase, Chain A, domain 1"/>
    <property type="match status" value="1"/>
</dbReference>